<organism evidence="2 3">
    <name type="scientific">Sulfurospirillum tamanense</name>
    <dbReference type="NCBI Taxonomy" id="2813362"/>
    <lineage>
        <taxon>Bacteria</taxon>
        <taxon>Pseudomonadati</taxon>
        <taxon>Campylobacterota</taxon>
        <taxon>Epsilonproteobacteria</taxon>
        <taxon>Campylobacterales</taxon>
        <taxon>Sulfurospirillaceae</taxon>
        <taxon>Sulfurospirillum</taxon>
    </lineage>
</organism>
<evidence type="ECO:0000259" key="1">
    <source>
        <dbReference type="PROSITE" id="PS51085"/>
    </source>
</evidence>
<dbReference type="InterPro" id="IPR036010">
    <property type="entry name" value="2Fe-2S_ferredoxin-like_sf"/>
</dbReference>
<proteinExistence type="predicted"/>
<sequence length="100" mass="10980">MRTRVEIMNDFLAINVEPGKTIQDIVEASGSALPFGCRDGECGTCAVSIEQGMEYLSPVTPKEVKVVKEVLVGTGFTTEKIRLSCQMKVDKPNGLIRIKY</sequence>
<dbReference type="PROSITE" id="PS51085">
    <property type="entry name" value="2FE2S_FER_2"/>
    <property type="match status" value="1"/>
</dbReference>
<dbReference type="InterPro" id="IPR001041">
    <property type="entry name" value="2Fe-2S_ferredoxin-type"/>
</dbReference>
<dbReference type="RefSeq" id="WP_205459994.1">
    <property type="nucleotide sequence ID" value="NZ_JAFHKK010000037.1"/>
</dbReference>
<dbReference type="Pfam" id="PF00111">
    <property type="entry name" value="Fer2"/>
    <property type="match status" value="1"/>
</dbReference>
<dbReference type="Proteomes" id="UP000703590">
    <property type="component" value="Unassembled WGS sequence"/>
</dbReference>
<evidence type="ECO:0000313" key="3">
    <source>
        <dbReference type="Proteomes" id="UP000703590"/>
    </source>
</evidence>
<dbReference type="Gene3D" id="3.10.20.30">
    <property type="match status" value="1"/>
</dbReference>
<dbReference type="SUPFAM" id="SSF54292">
    <property type="entry name" value="2Fe-2S ferredoxin-like"/>
    <property type="match status" value="1"/>
</dbReference>
<name>A0ABS2WUV6_9BACT</name>
<dbReference type="PROSITE" id="PS00197">
    <property type="entry name" value="2FE2S_FER_1"/>
    <property type="match status" value="1"/>
</dbReference>
<keyword evidence="3" id="KW-1185">Reference proteome</keyword>
<dbReference type="InterPro" id="IPR006058">
    <property type="entry name" value="2Fe2S_fd_BS"/>
</dbReference>
<accession>A0ABS2WUV6</accession>
<dbReference type="CDD" id="cd00207">
    <property type="entry name" value="fer2"/>
    <property type="match status" value="1"/>
</dbReference>
<dbReference type="EMBL" id="JAFHKK010000037">
    <property type="protein sequence ID" value="MBN2965436.1"/>
    <property type="molecule type" value="Genomic_DNA"/>
</dbReference>
<comment type="caution">
    <text evidence="2">The sequence shown here is derived from an EMBL/GenBank/DDBJ whole genome shotgun (WGS) entry which is preliminary data.</text>
</comment>
<reference evidence="3" key="1">
    <citation type="submission" date="2021-02" db="EMBL/GenBank/DDBJ databases">
        <title>Sulfurospirillum tamanensis sp. nov.</title>
        <authorList>
            <person name="Merkel A.Y."/>
        </authorList>
    </citation>
    <scope>NUCLEOTIDE SEQUENCE [LARGE SCALE GENOMIC DNA]</scope>
    <source>
        <strain evidence="3">T05b</strain>
    </source>
</reference>
<gene>
    <name evidence="2" type="ORF">JWV37_11640</name>
</gene>
<reference evidence="2 3" key="2">
    <citation type="submission" date="2021-02" db="EMBL/GenBank/DDBJ databases">
        <title>Sulfurospirillum tamanensis sp. nov.</title>
        <authorList>
            <person name="Frolova A."/>
            <person name="Merkel A."/>
            <person name="Slobodkin A."/>
        </authorList>
    </citation>
    <scope>NUCLEOTIDE SEQUENCE [LARGE SCALE GENOMIC DNA]</scope>
    <source>
        <strain evidence="2 3">T05b</strain>
    </source>
</reference>
<dbReference type="InterPro" id="IPR012675">
    <property type="entry name" value="Beta-grasp_dom_sf"/>
</dbReference>
<protein>
    <submittedName>
        <fullName evidence="2">(2Fe-2S)-binding protein</fullName>
    </submittedName>
</protein>
<feature type="domain" description="2Fe-2S ferredoxin-type" evidence="1">
    <location>
        <begin position="3"/>
        <end position="100"/>
    </location>
</feature>
<evidence type="ECO:0000313" key="2">
    <source>
        <dbReference type="EMBL" id="MBN2965436.1"/>
    </source>
</evidence>